<evidence type="ECO:0000313" key="3">
    <source>
        <dbReference type="Proteomes" id="UP001243623"/>
    </source>
</evidence>
<feature type="region of interest" description="Disordered" evidence="1">
    <location>
        <begin position="131"/>
        <end position="155"/>
    </location>
</feature>
<gene>
    <name evidence="2" type="ORF">P3F81_03195</name>
</gene>
<feature type="region of interest" description="Disordered" evidence="1">
    <location>
        <begin position="167"/>
        <end position="194"/>
    </location>
</feature>
<organism evidence="2 3">
    <name type="scientific">Selenobaculum gibii</name>
    <dbReference type="NCBI Taxonomy" id="3054208"/>
    <lineage>
        <taxon>Bacteria</taxon>
        <taxon>Bacillati</taxon>
        <taxon>Bacillota</taxon>
        <taxon>Negativicutes</taxon>
        <taxon>Selenomonadales</taxon>
        <taxon>Selenomonadaceae</taxon>
        <taxon>Selenobaculum</taxon>
    </lineage>
</organism>
<sequence length="194" mass="21021">MDGIVQSASLYSSYFNQKDGLNKNQINAQSASKNPPSFNARQELLAIASAHNQAQVKHIIGRLGIKLNQAKKNSSNSNTARQIKVVMEKGSEKIKNLKIEEKKAKQIALAKRQQEIEKAKQQEEELRLRKTNRKTKELSDVKNADTSGDSNGIAPVSLPTLSALDTQSASGGNVNILTTSESISTDSTTSGISV</sequence>
<accession>A0A9Y2AJR6</accession>
<evidence type="ECO:0000256" key="1">
    <source>
        <dbReference type="SAM" id="MobiDB-lite"/>
    </source>
</evidence>
<dbReference type="EMBL" id="CP120678">
    <property type="protein sequence ID" value="WIW71333.1"/>
    <property type="molecule type" value="Genomic_DNA"/>
</dbReference>
<dbReference type="Proteomes" id="UP001243623">
    <property type="component" value="Chromosome"/>
</dbReference>
<evidence type="ECO:0000313" key="2">
    <source>
        <dbReference type="EMBL" id="WIW71333.1"/>
    </source>
</evidence>
<name>A0A9Y2AJR6_9FIRM</name>
<protein>
    <submittedName>
        <fullName evidence="2">Uncharacterized protein</fullName>
    </submittedName>
</protein>
<reference evidence="2" key="1">
    <citation type="submission" date="2023-03" db="EMBL/GenBank/DDBJ databases">
        <title>Selenobaculum gbiensis gen. nov. sp. nov., a new bacterium isolated from the gut microbiota of IBD patient.</title>
        <authorList>
            <person name="Yeo S."/>
            <person name="Park H."/>
            <person name="Huh C.S."/>
        </authorList>
    </citation>
    <scope>NUCLEOTIDE SEQUENCE</scope>
    <source>
        <strain evidence="2">ICN-92133</strain>
    </source>
</reference>
<dbReference type="RefSeq" id="WP_309320616.1">
    <property type="nucleotide sequence ID" value="NZ_CP120678.1"/>
</dbReference>
<proteinExistence type="predicted"/>
<feature type="compositionally biased region" description="Basic and acidic residues" evidence="1">
    <location>
        <begin position="131"/>
        <end position="143"/>
    </location>
</feature>
<feature type="compositionally biased region" description="Low complexity" evidence="1">
    <location>
        <begin position="176"/>
        <end position="194"/>
    </location>
</feature>
<keyword evidence="3" id="KW-1185">Reference proteome</keyword>
<dbReference type="KEGG" id="sgbi:P3F81_03195"/>
<dbReference type="AlphaFoldDB" id="A0A9Y2AJR6"/>